<dbReference type="EMBL" id="JBHTHU010000022">
    <property type="protein sequence ID" value="MFD0752047.1"/>
    <property type="molecule type" value="Genomic_DNA"/>
</dbReference>
<organism evidence="1 2">
    <name type="scientific">Mucilaginibacter calamicampi</name>
    <dbReference type="NCBI Taxonomy" id="1302352"/>
    <lineage>
        <taxon>Bacteria</taxon>
        <taxon>Pseudomonadati</taxon>
        <taxon>Bacteroidota</taxon>
        <taxon>Sphingobacteriia</taxon>
        <taxon>Sphingobacteriales</taxon>
        <taxon>Sphingobacteriaceae</taxon>
        <taxon>Mucilaginibacter</taxon>
    </lineage>
</organism>
<keyword evidence="2" id="KW-1185">Reference proteome</keyword>
<evidence type="ECO:0000313" key="1">
    <source>
        <dbReference type="EMBL" id="MFD0752047.1"/>
    </source>
</evidence>
<accession>A0ABW2YZX3</accession>
<dbReference type="Proteomes" id="UP001596958">
    <property type="component" value="Unassembled WGS sequence"/>
</dbReference>
<gene>
    <name evidence="1" type="ORF">ACFQZS_17970</name>
</gene>
<name>A0ABW2YZX3_9SPHI</name>
<protein>
    <submittedName>
        <fullName evidence="1">Uncharacterized protein</fullName>
    </submittedName>
</protein>
<proteinExistence type="predicted"/>
<evidence type="ECO:0000313" key="2">
    <source>
        <dbReference type="Proteomes" id="UP001596958"/>
    </source>
</evidence>
<sequence length="347" mass="39148">MMGYKLNFLSVNLMVAMVFAAGVAIGQSNYKDIPLPIELRDVNEEFSGMAQLGNRVYLLPQYGSCKETGLDSYFNIYSIRADSITRVIEGKDTSLTSFNTLKVRNLEKLPGFIKNTYQGFETLTFLGNAVYMAIETVDTAANCYLLKGTIDTAKNEINIDYKNYVTLKRPFNISNAGYESITWLPQQKKLIAFYEFNASPGGNSAYLIDTSLTKAPEPVNTPFLYFRNTDAATAVNGSIYAINYFWDGDYDKYLNNGLVKNAENDIKRAIPALKDDLARNPDYLKTHTFARIIHLKNHRQKKWKTVAIFDGFKKNWEGLTLFNKGALIITDANRSTKQVTVLAYVAF</sequence>
<reference evidence="2" key="1">
    <citation type="journal article" date="2019" name="Int. J. Syst. Evol. Microbiol.">
        <title>The Global Catalogue of Microorganisms (GCM) 10K type strain sequencing project: providing services to taxonomists for standard genome sequencing and annotation.</title>
        <authorList>
            <consortium name="The Broad Institute Genomics Platform"/>
            <consortium name="The Broad Institute Genome Sequencing Center for Infectious Disease"/>
            <person name="Wu L."/>
            <person name="Ma J."/>
        </authorList>
    </citation>
    <scope>NUCLEOTIDE SEQUENCE [LARGE SCALE GENOMIC DNA]</scope>
    <source>
        <strain evidence="2">CCUG 63418</strain>
    </source>
</reference>
<dbReference type="RefSeq" id="WP_377102375.1">
    <property type="nucleotide sequence ID" value="NZ_JBHTHU010000022.1"/>
</dbReference>
<comment type="caution">
    <text evidence="1">The sequence shown here is derived from an EMBL/GenBank/DDBJ whole genome shotgun (WGS) entry which is preliminary data.</text>
</comment>